<comment type="similarity">
    <text evidence="1">Belongs to the enoyl-CoA hydratase/isomerase family.</text>
</comment>
<dbReference type="Pfam" id="PF01575">
    <property type="entry name" value="MaoC_dehydratas"/>
    <property type="match status" value="1"/>
</dbReference>
<dbReference type="InterPro" id="IPR016709">
    <property type="entry name" value="HadA-like"/>
</dbReference>
<feature type="domain" description="FAS1-like dehydratase" evidence="5">
    <location>
        <begin position="38"/>
        <end position="169"/>
    </location>
</feature>
<dbReference type="Proteomes" id="UP001081071">
    <property type="component" value="Unassembled WGS sequence"/>
</dbReference>
<accession>A0ABT4MB22</accession>
<dbReference type="NCBIfam" id="NF040624">
    <property type="entry name" value="HadA"/>
    <property type="match status" value="1"/>
</dbReference>
<dbReference type="InterPro" id="IPR054849">
    <property type="entry name" value="UPF0336_fam"/>
</dbReference>
<dbReference type="Pfam" id="PF13452">
    <property type="entry name" value="FAS1_DH_region"/>
    <property type="match status" value="1"/>
</dbReference>
<evidence type="ECO:0000313" key="6">
    <source>
        <dbReference type="EMBL" id="MCZ4518160.1"/>
    </source>
</evidence>
<dbReference type="InterPro" id="IPR039569">
    <property type="entry name" value="FAS1-like_DH_region"/>
</dbReference>
<keyword evidence="7" id="KW-1185">Reference proteome</keyword>
<dbReference type="Gene3D" id="3.10.129.10">
    <property type="entry name" value="Hotdog Thioesterase"/>
    <property type="match status" value="2"/>
</dbReference>
<protein>
    <recommendedName>
        <fullName evidence="2">UPF0336 protein O4220_06485</fullName>
    </recommendedName>
</protein>
<gene>
    <name evidence="6" type="ORF">O4220_06485</name>
</gene>
<dbReference type="InterPro" id="IPR002539">
    <property type="entry name" value="MaoC-like_dom"/>
</dbReference>
<feature type="region of interest" description="Disordered" evidence="3">
    <location>
        <begin position="1"/>
        <end position="29"/>
    </location>
</feature>
<evidence type="ECO:0000313" key="7">
    <source>
        <dbReference type="Proteomes" id="UP001081071"/>
    </source>
</evidence>
<dbReference type="RefSeq" id="WP_269602867.1">
    <property type="nucleotide sequence ID" value="NZ_JAPWIJ010000002.1"/>
</dbReference>
<evidence type="ECO:0000256" key="2">
    <source>
        <dbReference type="HAMAP-Rule" id="MF_00799"/>
    </source>
</evidence>
<comment type="similarity">
    <text evidence="2">Belongs to the UPF0336 family.</text>
</comment>
<proteinExistence type="inferred from homology"/>
<comment type="caution">
    <text evidence="6">The sequence shown here is derived from an EMBL/GenBank/DDBJ whole genome shotgun (WGS) entry which is preliminary data.</text>
</comment>
<dbReference type="CDD" id="cd03441">
    <property type="entry name" value="R_hydratase_like"/>
    <property type="match status" value="1"/>
</dbReference>
<name>A0ABT4MB22_9NOCA</name>
<evidence type="ECO:0000259" key="5">
    <source>
        <dbReference type="Pfam" id="PF13452"/>
    </source>
</evidence>
<reference evidence="6" key="1">
    <citation type="submission" date="2022-12" db="EMBL/GenBank/DDBJ databases">
        <authorList>
            <person name="Krivoruchko A.V."/>
            <person name="Elkin A."/>
        </authorList>
    </citation>
    <scope>NUCLEOTIDE SEQUENCE</scope>
    <source>
        <strain evidence="6">IEGM 1391</strain>
    </source>
</reference>
<sequence>MTNSRGRDGGSTVAEQVAESGAVATDEQAFDPAEHARSMVGYHYRTEDYYEVGREKIREYARAVQDFHPAHWDGDAAAALGHSALVAPLTFMSLVGTLAQKKLLESIAEGYDLSQILQTDQVLVFQKPILAGDQLTCDVSLDSFKTVMGRDMMVTKNVVSNQKNELVQTTYTTLLVGRSGEIDPAIADAARNLVMFGASMDAAVANASEHDTLSTPQEHEPLIVEEYRGQPTQKFDEVSVGDELPTRTVRLTRGDLVNYAGVAGDANPIHWDEKFAKMIDLENVLAHGMLTMGVGGGFISEWLGDPGAVKDYTVRFTTPIPVDTHKPADIVFSGKIKSKDEATRTAVVSIGATFEGKRIFGHRATATVQLG</sequence>
<dbReference type="NCBIfam" id="NF040620">
    <property type="entry name" value="fused_HadA_HadB"/>
    <property type="match status" value="1"/>
</dbReference>
<dbReference type="InterPro" id="IPR029069">
    <property type="entry name" value="HotDog_dom_sf"/>
</dbReference>
<dbReference type="HAMAP" id="MF_00799">
    <property type="entry name" value="UPF0336"/>
    <property type="match status" value="1"/>
</dbReference>
<evidence type="ECO:0000256" key="1">
    <source>
        <dbReference type="ARBA" id="ARBA00005254"/>
    </source>
</evidence>
<dbReference type="InterPro" id="IPR050965">
    <property type="entry name" value="UPF0336/Enoyl-CoA_hydratase"/>
</dbReference>
<evidence type="ECO:0000259" key="4">
    <source>
        <dbReference type="Pfam" id="PF01575"/>
    </source>
</evidence>
<dbReference type="PANTHER" id="PTHR43437:SF3">
    <property type="entry name" value="HYDROXYACYL-THIOESTER DEHYDRATASE TYPE 2, MITOCHONDRIAL"/>
    <property type="match status" value="1"/>
</dbReference>
<feature type="domain" description="MaoC-like" evidence="4">
    <location>
        <begin position="244"/>
        <end position="343"/>
    </location>
</feature>
<dbReference type="PANTHER" id="PTHR43437">
    <property type="entry name" value="HYDROXYACYL-THIOESTER DEHYDRATASE TYPE 2, MITOCHONDRIAL-RELATED"/>
    <property type="match status" value="1"/>
</dbReference>
<dbReference type="SUPFAM" id="SSF54637">
    <property type="entry name" value="Thioesterase/thiol ester dehydrase-isomerase"/>
    <property type="match status" value="2"/>
</dbReference>
<dbReference type="EMBL" id="JAPWIJ010000002">
    <property type="protein sequence ID" value="MCZ4518160.1"/>
    <property type="molecule type" value="Genomic_DNA"/>
</dbReference>
<evidence type="ECO:0000256" key="3">
    <source>
        <dbReference type="SAM" id="MobiDB-lite"/>
    </source>
</evidence>
<organism evidence="6 7">
    <name type="scientific">Rhodococcus ruber</name>
    <dbReference type="NCBI Taxonomy" id="1830"/>
    <lineage>
        <taxon>Bacteria</taxon>
        <taxon>Bacillati</taxon>
        <taxon>Actinomycetota</taxon>
        <taxon>Actinomycetes</taxon>
        <taxon>Mycobacteriales</taxon>
        <taxon>Nocardiaceae</taxon>
        <taxon>Rhodococcus</taxon>
    </lineage>
</organism>